<feature type="chain" id="PRO_5003558865" evidence="2">
    <location>
        <begin position="22"/>
        <end position="321"/>
    </location>
</feature>
<evidence type="ECO:0000313" key="4">
    <source>
        <dbReference type="EMBL" id="EHQ29452.1"/>
    </source>
</evidence>
<evidence type="ECO:0000313" key="5">
    <source>
        <dbReference type="Proteomes" id="UP000002774"/>
    </source>
</evidence>
<evidence type="ECO:0000259" key="3">
    <source>
        <dbReference type="PROSITE" id="PS51782"/>
    </source>
</evidence>
<dbReference type="STRING" id="714943.Mucpa_5378"/>
<feature type="compositionally biased region" description="Low complexity" evidence="1">
    <location>
        <begin position="174"/>
        <end position="183"/>
    </location>
</feature>
<dbReference type="PANTHER" id="PTHR33734:SF22">
    <property type="entry name" value="MEMBRANE-BOUND LYTIC MUREIN TRANSGLYCOSYLASE D"/>
    <property type="match status" value="1"/>
</dbReference>
<dbReference type="InterPro" id="IPR036908">
    <property type="entry name" value="RlpA-like_sf"/>
</dbReference>
<dbReference type="PROSITE" id="PS51782">
    <property type="entry name" value="LYSM"/>
    <property type="match status" value="1"/>
</dbReference>
<name>H1Y974_9SPHI</name>
<dbReference type="Gene3D" id="3.10.350.10">
    <property type="entry name" value="LysM domain"/>
    <property type="match status" value="2"/>
</dbReference>
<dbReference type="Proteomes" id="UP000002774">
    <property type="component" value="Chromosome"/>
</dbReference>
<dbReference type="eggNOG" id="COG1388">
    <property type="taxonomic scope" value="Bacteria"/>
</dbReference>
<evidence type="ECO:0000256" key="1">
    <source>
        <dbReference type="SAM" id="MobiDB-lite"/>
    </source>
</evidence>
<dbReference type="AlphaFoldDB" id="H1Y974"/>
<proteinExistence type="predicted"/>
<dbReference type="InterPro" id="IPR018392">
    <property type="entry name" value="LysM"/>
</dbReference>
<evidence type="ECO:0000256" key="2">
    <source>
        <dbReference type="SAM" id="SignalP"/>
    </source>
</evidence>
<dbReference type="SUPFAM" id="SSF54106">
    <property type="entry name" value="LysM domain"/>
    <property type="match status" value="2"/>
</dbReference>
<reference evidence="4" key="1">
    <citation type="submission" date="2011-09" db="EMBL/GenBank/DDBJ databases">
        <title>The permanent draft genome of Mucilaginibacter paludis DSM 18603.</title>
        <authorList>
            <consortium name="US DOE Joint Genome Institute (JGI-PGF)"/>
            <person name="Lucas S."/>
            <person name="Han J."/>
            <person name="Lapidus A."/>
            <person name="Bruce D."/>
            <person name="Goodwin L."/>
            <person name="Pitluck S."/>
            <person name="Peters L."/>
            <person name="Kyrpides N."/>
            <person name="Mavromatis K."/>
            <person name="Ivanova N."/>
            <person name="Mikhailova N."/>
            <person name="Held B."/>
            <person name="Detter J.C."/>
            <person name="Tapia R."/>
            <person name="Han C."/>
            <person name="Land M."/>
            <person name="Hauser L."/>
            <person name="Markowitz V."/>
            <person name="Cheng J.-F."/>
            <person name="Hugenholtz P."/>
            <person name="Woyke T."/>
            <person name="Wu D."/>
            <person name="Tindall B."/>
            <person name="Brambilla E."/>
            <person name="Klenk H.-P."/>
            <person name="Eisen J.A."/>
        </authorList>
    </citation>
    <scope>NUCLEOTIDE SEQUENCE [LARGE SCALE GENOMIC DNA]</scope>
    <source>
        <strain evidence="4">DSM 18603</strain>
    </source>
</reference>
<gene>
    <name evidence="4" type="ORF">Mucpa_5378</name>
</gene>
<dbReference type="InterPro" id="IPR036779">
    <property type="entry name" value="LysM_dom_sf"/>
</dbReference>
<protein>
    <submittedName>
        <fullName evidence="4">Peptidoglycan-binding lysin domain-containing protein</fullName>
    </submittedName>
</protein>
<feature type="domain" description="LysM" evidence="3">
    <location>
        <begin position="123"/>
        <end position="166"/>
    </location>
</feature>
<dbReference type="GO" id="GO:0008932">
    <property type="term" value="F:lytic endotransglycosylase activity"/>
    <property type="evidence" value="ECO:0007669"/>
    <property type="project" value="TreeGrafter"/>
</dbReference>
<feature type="signal peptide" evidence="2">
    <location>
        <begin position="1"/>
        <end position="21"/>
    </location>
</feature>
<keyword evidence="5" id="KW-1185">Reference proteome</keyword>
<accession>H1Y974</accession>
<dbReference type="SMART" id="SM00257">
    <property type="entry name" value="LysM"/>
    <property type="match status" value="2"/>
</dbReference>
<dbReference type="Pfam" id="PF01476">
    <property type="entry name" value="LysM"/>
    <property type="match status" value="2"/>
</dbReference>
<feature type="region of interest" description="Disordered" evidence="1">
    <location>
        <begin position="174"/>
        <end position="202"/>
    </location>
</feature>
<keyword evidence="2" id="KW-0732">Signal</keyword>
<dbReference type="PANTHER" id="PTHR33734">
    <property type="entry name" value="LYSM DOMAIN-CONTAINING GPI-ANCHORED PROTEIN 2"/>
    <property type="match status" value="1"/>
</dbReference>
<dbReference type="EMBL" id="CM001403">
    <property type="protein sequence ID" value="EHQ29452.1"/>
    <property type="molecule type" value="Genomic_DNA"/>
</dbReference>
<dbReference type="CDD" id="cd00118">
    <property type="entry name" value="LysM"/>
    <property type="match status" value="2"/>
</dbReference>
<dbReference type="Gene3D" id="2.40.40.10">
    <property type="entry name" value="RlpA-like domain"/>
    <property type="match status" value="1"/>
</dbReference>
<feature type="compositionally biased region" description="Pro residues" evidence="1">
    <location>
        <begin position="184"/>
        <end position="200"/>
    </location>
</feature>
<sequence length="321" mass="34896">MKFKFLLLTVLLSSLSISLFATNLIDSTGVENQNGKKVILHKVEPKETFYSIGRRYNISPKIIIAYNNNSTVLSIGQIIKVPTEQAFAETVAVSKPATQKSVAANNNFSVRSSPASEPQTSATQYKVSAGETLYAIAKRFDTSVADIISLNNLKSNNLVPGQVLLVKSAPQAPQQQVVKQSTTTPPPTSPPPSQQQPPVPVAKRDTTLVVSQDSMDANHHAASSRYGLYEKNEKGVAIWMDNDSLDPNKKLVLHRTAPVGTVIKITNPMTNRTTFAKVVGRFTETEGTKDALMVMTKSVAESLGAIDKRFHVIISYGTPNE</sequence>
<dbReference type="HOGENOM" id="CLU_056702_0_0_10"/>
<organism evidence="4 5">
    <name type="scientific">Mucilaginibacter paludis DSM 18603</name>
    <dbReference type="NCBI Taxonomy" id="714943"/>
    <lineage>
        <taxon>Bacteria</taxon>
        <taxon>Pseudomonadati</taxon>
        <taxon>Bacteroidota</taxon>
        <taxon>Sphingobacteriia</taxon>
        <taxon>Sphingobacteriales</taxon>
        <taxon>Sphingobacteriaceae</taxon>
        <taxon>Mucilaginibacter</taxon>
    </lineage>
</organism>